<proteinExistence type="predicted"/>
<dbReference type="RefSeq" id="XP_012198876.1">
    <property type="nucleotide sequence ID" value="XM_012343486.1"/>
</dbReference>
<feature type="region of interest" description="Disordered" evidence="1">
    <location>
        <begin position="24"/>
        <end position="49"/>
    </location>
</feature>
<dbReference type="AlphaFoldDB" id="A0A067CVC7"/>
<evidence type="ECO:0000313" key="3">
    <source>
        <dbReference type="Proteomes" id="UP000030745"/>
    </source>
</evidence>
<name>A0A067CVC7_SAPPC</name>
<organism evidence="2 3">
    <name type="scientific">Saprolegnia parasitica (strain CBS 223.65)</name>
    <dbReference type="NCBI Taxonomy" id="695850"/>
    <lineage>
        <taxon>Eukaryota</taxon>
        <taxon>Sar</taxon>
        <taxon>Stramenopiles</taxon>
        <taxon>Oomycota</taxon>
        <taxon>Saprolegniomycetes</taxon>
        <taxon>Saprolegniales</taxon>
        <taxon>Saprolegniaceae</taxon>
        <taxon>Saprolegnia</taxon>
    </lineage>
</organism>
<dbReference type="VEuPathDB" id="FungiDB:SPRG_19649"/>
<sequence>MLHRPFTPQKVRMHPFPHEIDHVVRPRSPPKSPMVKMPTATDSFPKSASCSSLPRARVAIDKHLPRITSSALREGNANKDAVDRRSTSRGSVVTYQTANESVLDEMRAFVEMKRRERKSATTATDVDVAKNGVQRKVTRGIELHMQCHLEFNHLHNRATRHLNVHPDPTTNFGAALETPPGRSSPFKVQQKDTSEGRKKKRESLSYQKLLRKLSPTITNSATTYINLLHLLQACRVCGGRVTFCNTCQTHANEYFHTFSPAELEKTYGKQLSPPDSTKVAEYSAYLRAREAATVRKGESKQLEDRN</sequence>
<evidence type="ECO:0000256" key="1">
    <source>
        <dbReference type="SAM" id="MobiDB-lite"/>
    </source>
</evidence>
<protein>
    <submittedName>
        <fullName evidence="2">Uncharacterized protein</fullName>
    </submittedName>
</protein>
<dbReference type="GeneID" id="24140964"/>
<reference evidence="2 3" key="1">
    <citation type="journal article" date="2013" name="PLoS Genet.">
        <title>Distinctive expansion of potential virulence genes in the genome of the oomycete fish pathogen Saprolegnia parasitica.</title>
        <authorList>
            <person name="Jiang R.H."/>
            <person name="de Bruijn I."/>
            <person name="Haas B.J."/>
            <person name="Belmonte R."/>
            <person name="Lobach L."/>
            <person name="Christie J."/>
            <person name="van den Ackerveken G."/>
            <person name="Bottin A."/>
            <person name="Bulone V."/>
            <person name="Diaz-Moreno S.M."/>
            <person name="Dumas B."/>
            <person name="Fan L."/>
            <person name="Gaulin E."/>
            <person name="Govers F."/>
            <person name="Grenville-Briggs L.J."/>
            <person name="Horner N.R."/>
            <person name="Levin J.Z."/>
            <person name="Mammella M."/>
            <person name="Meijer H.J."/>
            <person name="Morris P."/>
            <person name="Nusbaum C."/>
            <person name="Oome S."/>
            <person name="Phillips A.J."/>
            <person name="van Rooyen D."/>
            <person name="Rzeszutek E."/>
            <person name="Saraiva M."/>
            <person name="Secombes C.J."/>
            <person name="Seidl M.F."/>
            <person name="Snel B."/>
            <person name="Stassen J.H."/>
            <person name="Sykes S."/>
            <person name="Tripathy S."/>
            <person name="van den Berg H."/>
            <person name="Vega-Arreguin J.C."/>
            <person name="Wawra S."/>
            <person name="Young S.K."/>
            <person name="Zeng Q."/>
            <person name="Dieguez-Uribeondo J."/>
            <person name="Russ C."/>
            <person name="Tyler B.M."/>
            <person name="van West P."/>
        </authorList>
    </citation>
    <scope>NUCLEOTIDE SEQUENCE [LARGE SCALE GENOMIC DNA]</scope>
    <source>
        <strain evidence="2 3">CBS 223.65</strain>
    </source>
</reference>
<accession>A0A067CVC7</accession>
<dbReference type="Proteomes" id="UP000030745">
    <property type="component" value="Unassembled WGS sequence"/>
</dbReference>
<dbReference type="KEGG" id="spar:SPRG_19649"/>
<feature type="compositionally biased region" description="Basic and acidic residues" evidence="1">
    <location>
        <begin position="76"/>
        <end position="86"/>
    </location>
</feature>
<feature type="region of interest" description="Disordered" evidence="1">
    <location>
        <begin position="166"/>
        <end position="203"/>
    </location>
</feature>
<evidence type="ECO:0000313" key="2">
    <source>
        <dbReference type="EMBL" id="KDO30491.1"/>
    </source>
</evidence>
<gene>
    <name evidence="2" type="ORF">SPRG_19649</name>
</gene>
<dbReference type="EMBL" id="KK583201">
    <property type="protein sequence ID" value="KDO30491.1"/>
    <property type="molecule type" value="Genomic_DNA"/>
</dbReference>
<feature type="compositionally biased region" description="Polar residues" evidence="1">
    <location>
        <begin position="40"/>
        <end position="49"/>
    </location>
</feature>
<keyword evidence="3" id="KW-1185">Reference proteome</keyword>
<dbReference type="OrthoDB" id="73376at2759"/>
<feature type="region of interest" description="Disordered" evidence="1">
    <location>
        <begin position="73"/>
        <end position="92"/>
    </location>
</feature>